<name>A0AAW3JUA9_9FIRM</name>
<dbReference type="InterPro" id="IPR022572">
    <property type="entry name" value="DNA_rep/recomb_RecO_N"/>
</dbReference>
<keyword evidence="10" id="KW-1185">Reference proteome</keyword>
<dbReference type="InterPro" id="IPR012340">
    <property type="entry name" value="NA-bd_OB-fold"/>
</dbReference>
<keyword evidence="5 7" id="KW-0234">DNA repair</keyword>
<dbReference type="InterPro" id="IPR037278">
    <property type="entry name" value="ARFGAP/RecO"/>
</dbReference>
<comment type="caution">
    <text evidence="9">The sequence shown here is derived from an EMBL/GenBank/DDBJ whole genome shotgun (WGS) entry which is preliminary data.</text>
</comment>
<evidence type="ECO:0000259" key="8">
    <source>
        <dbReference type="Pfam" id="PF11967"/>
    </source>
</evidence>
<feature type="domain" description="DNA replication/recombination mediator RecO N-terminal" evidence="8">
    <location>
        <begin position="1"/>
        <end position="76"/>
    </location>
</feature>
<reference evidence="9 10" key="1">
    <citation type="submission" date="2015-10" db="EMBL/GenBank/DDBJ databases">
        <title>Butyribacter intestini gen. nov., sp. nov., a butyric acid-producing bacterium of the family Lachnospiraceae isolated from the human faeces.</title>
        <authorList>
            <person name="Zou Y."/>
            <person name="Xue W."/>
            <person name="Luo G."/>
            <person name="Lv M."/>
        </authorList>
    </citation>
    <scope>NUCLEOTIDE SEQUENCE [LARGE SCALE GENOMIC DNA]</scope>
    <source>
        <strain evidence="9 10">TF01-11</strain>
    </source>
</reference>
<evidence type="ECO:0000256" key="7">
    <source>
        <dbReference type="HAMAP-Rule" id="MF_00201"/>
    </source>
</evidence>
<evidence type="ECO:0000313" key="10">
    <source>
        <dbReference type="Proteomes" id="UP000050833"/>
    </source>
</evidence>
<dbReference type="GO" id="GO:0006310">
    <property type="term" value="P:DNA recombination"/>
    <property type="evidence" value="ECO:0007669"/>
    <property type="project" value="UniProtKB-UniRule"/>
</dbReference>
<evidence type="ECO:0000256" key="5">
    <source>
        <dbReference type="ARBA" id="ARBA00023204"/>
    </source>
</evidence>
<dbReference type="Gene3D" id="1.20.1440.120">
    <property type="entry name" value="Recombination protein O, C-terminal domain"/>
    <property type="match status" value="1"/>
</dbReference>
<sequence>MAETVTFTGMILTASPMKEFDKRVEVLTKERGRISAFARGARRLNSTLSACTVPFTFGKFTFYEGRNAYNLVSGDIETYFEEITTDYDALCYASYFAEMVQYLSREGIEAAEELLLMYITMRALQNRRISFELIRVIFEMRLMLTEGEGLELFRCLRCGKEEVHSVYLSEGGLICRECAAKDKKLSKEYPIVLSADAKYTLQYILTSTPEKLYAFTVTDSVLNELKRFMKSYLARYLPHKFKTLDFIV</sequence>
<dbReference type="PANTHER" id="PTHR33991:SF1">
    <property type="entry name" value="DNA REPAIR PROTEIN RECO"/>
    <property type="match status" value="1"/>
</dbReference>
<proteinExistence type="inferred from homology"/>
<gene>
    <name evidence="7" type="primary">recO</name>
    <name evidence="9" type="ORF">APZ18_01370</name>
</gene>
<protein>
    <recommendedName>
        <fullName evidence="2 7">DNA repair protein RecO</fullName>
    </recommendedName>
    <alternativeName>
        <fullName evidence="6 7">Recombination protein O</fullName>
    </alternativeName>
</protein>
<dbReference type="SUPFAM" id="SSF57863">
    <property type="entry name" value="ArfGap/RecO-like zinc finger"/>
    <property type="match status" value="1"/>
</dbReference>
<evidence type="ECO:0000256" key="2">
    <source>
        <dbReference type="ARBA" id="ARBA00021310"/>
    </source>
</evidence>
<dbReference type="EMBL" id="LLKB01000001">
    <property type="protein sequence ID" value="KQC85881.1"/>
    <property type="molecule type" value="Genomic_DNA"/>
</dbReference>
<accession>A0AAW3JUA9</accession>
<dbReference type="GO" id="GO:0006302">
    <property type="term" value="P:double-strand break repair"/>
    <property type="evidence" value="ECO:0007669"/>
    <property type="project" value="TreeGrafter"/>
</dbReference>
<dbReference type="Pfam" id="PF02565">
    <property type="entry name" value="RecO_C"/>
    <property type="match status" value="1"/>
</dbReference>
<dbReference type="InterPro" id="IPR042242">
    <property type="entry name" value="RecO_C"/>
</dbReference>
<keyword evidence="3 7" id="KW-0227">DNA damage</keyword>
<comment type="function">
    <text evidence="7">Involved in DNA repair and RecF pathway recombination.</text>
</comment>
<dbReference type="Gene3D" id="2.40.50.140">
    <property type="entry name" value="Nucleic acid-binding proteins"/>
    <property type="match status" value="1"/>
</dbReference>
<dbReference type="Pfam" id="PF11967">
    <property type="entry name" value="RecO_N"/>
    <property type="match status" value="1"/>
</dbReference>
<evidence type="ECO:0000256" key="6">
    <source>
        <dbReference type="ARBA" id="ARBA00033409"/>
    </source>
</evidence>
<dbReference type="Proteomes" id="UP000050833">
    <property type="component" value="Unassembled WGS sequence"/>
</dbReference>
<evidence type="ECO:0000313" key="9">
    <source>
        <dbReference type="EMBL" id="KQC85881.1"/>
    </source>
</evidence>
<evidence type="ECO:0000256" key="1">
    <source>
        <dbReference type="ARBA" id="ARBA00007452"/>
    </source>
</evidence>
<dbReference type="RefSeq" id="WP_055940928.1">
    <property type="nucleotide sequence ID" value="NZ_DBGBRS010000030.1"/>
</dbReference>
<dbReference type="HAMAP" id="MF_00201">
    <property type="entry name" value="RecO"/>
    <property type="match status" value="1"/>
</dbReference>
<dbReference type="SUPFAM" id="SSF50249">
    <property type="entry name" value="Nucleic acid-binding proteins"/>
    <property type="match status" value="1"/>
</dbReference>
<dbReference type="InterPro" id="IPR003717">
    <property type="entry name" value="RecO"/>
</dbReference>
<keyword evidence="4 7" id="KW-0233">DNA recombination</keyword>
<dbReference type="PANTHER" id="PTHR33991">
    <property type="entry name" value="DNA REPAIR PROTEIN RECO"/>
    <property type="match status" value="1"/>
</dbReference>
<evidence type="ECO:0000256" key="4">
    <source>
        <dbReference type="ARBA" id="ARBA00023172"/>
    </source>
</evidence>
<organism evidence="9 10">
    <name type="scientific">Butyribacter intestini</name>
    <dbReference type="NCBI Taxonomy" id="1703332"/>
    <lineage>
        <taxon>Bacteria</taxon>
        <taxon>Bacillati</taxon>
        <taxon>Bacillota</taxon>
        <taxon>Clostridia</taxon>
        <taxon>Lachnospirales</taxon>
        <taxon>Lachnospiraceae</taxon>
        <taxon>Butyribacter</taxon>
    </lineage>
</organism>
<dbReference type="NCBIfam" id="TIGR00613">
    <property type="entry name" value="reco"/>
    <property type="match status" value="1"/>
</dbReference>
<dbReference type="AlphaFoldDB" id="A0AAW3JUA9"/>
<evidence type="ECO:0000256" key="3">
    <source>
        <dbReference type="ARBA" id="ARBA00022763"/>
    </source>
</evidence>
<comment type="similarity">
    <text evidence="1 7">Belongs to the RecO family.</text>
</comment>
<dbReference type="GO" id="GO:0043590">
    <property type="term" value="C:bacterial nucleoid"/>
    <property type="evidence" value="ECO:0007669"/>
    <property type="project" value="TreeGrafter"/>
</dbReference>